<proteinExistence type="predicted"/>
<feature type="transmembrane region" description="Helical" evidence="1">
    <location>
        <begin position="7"/>
        <end position="26"/>
    </location>
</feature>
<evidence type="ECO:0000256" key="1">
    <source>
        <dbReference type="SAM" id="Phobius"/>
    </source>
</evidence>
<organism evidence="2 3">
    <name type="scientific">Brachionus plicatilis</name>
    <name type="common">Marine rotifer</name>
    <name type="synonym">Brachionus muelleri</name>
    <dbReference type="NCBI Taxonomy" id="10195"/>
    <lineage>
        <taxon>Eukaryota</taxon>
        <taxon>Metazoa</taxon>
        <taxon>Spiralia</taxon>
        <taxon>Gnathifera</taxon>
        <taxon>Rotifera</taxon>
        <taxon>Eurotatoria</taxon>
        <taxon>Monogononta</taxon>
        <taxon>Pseudotrocha</taxon>
        <taxon>Ploima</taxon>
        <taxon>Brachionidae</taxon>
        <taxon>Brachionus</taxon>
    </lineage>
</organism>
<keyword evidence="1" id="KW-0812">Transmembrane</keyword>
<keyword evidence="1" id="KW-0472">Membrane</keyword>
<reference evidence="2 3" key="1">
    <citation type="journal article" date="2018" name="Sci. Rep.">
        <title>Genomic signatures of local adaptation to the degree of environmental predictability in rotifers.</title>
        <authorList>
            <person name="Franch-Gras L."/>
            <person name="Hahn C."/>
            <person name="Garcia-Roger E.M."/>
            <person name="Carmona M.J."/>
            <person name="Serra M."/>
            <person name="Gomez A."/>
        </authorList>
    </citation>
    <scope>NUCLEOTIDE SEQUENCE [LARGE SCALE GENOMIC DNA]</scope>
    <source>
        <strain evidence="2">HYR1</strain>
    </source>
</reference>
<sequence>MIIVLKRLFLVTLSLTTISIIIYFTLIPTELDNFAFQTEFIIENELIYGENNDKKYYNRSFEGFNEFYIKNLKKTIDYTSIFCSFLSSKLFCECKMVHQLSKSTNDVKIALRLNCIFEK</sequence>
<evidence type="ECO:0000313" key="3">
    <source>
        <dbReference type="Proteomes" id="UP000276133"/>
    </source>
</evidence>
<evidence type="ECO:0000313" key="2">
    <source>
        <dbReference type="EMBL" id="RNA00187.1"/>
    </source>
</evidence>
<dbReference type="EMBL" id="REGN01009871">
    <property type="protein sequence ID" value="RNA00187.1"/>
    <property type="molecule type" value="Genomic_DNA"/>
</dbReference>
<accession>A0A3M7PM47</accession>
<name>A0A3M7PM47_BRAPC</name>
<gene>
    <name evidence="2" type="ORF">BpHYR1_041348</name>
</gene>
<comment type="caution">
    <text evidence="2">The sequence shown here is derived from an EMBL/GenBank/DDBJ whole genome shotgun (WGS) entry which is preliminary data.</text>
</comment>
<protein>
    <submittedName>
        <fullName evidence="2">Uncharacterized protein</fullName>
    </submittedName>
</protein>
<dbReference type="Proteomes" id="UP000276133">
    <property type="component" value="Unassembled WGS sequence"/>
</dbReference>
<keyword evidence="3" id="KW-1185">Reference proteome</keyword>
<dbReference type="AlphaFoldDB" id="A0A3M7PM47"/>
<keyword evidence="1" id="KW-1133">Transmembrane helix</keyword>